<dbReference type="RefSeq" id="WP_013410050.1">
    <property type="nucleotide sequence ID" value="NC_014655.1"/>
</dbReference>
<gene>
    <name evidence="7" type="ordered locus">Lbys_3374</name>
</gene>
<dbReference type="InterPro" id="IPR013324">
    <property type="entry name" value="RNA_pol_sigma_r3/r4-like"/>
</dbReference>
<evidence type="ECO:0000256" key="4">
    <source>
        <dbReference type="ARBA" id="ARBA00023163"/>
    </source>
</evidence>
<dbReference type="PANTHER" id="PTHR43133:SF46">
    <property type="entry name" value="RNA POLYMERASE SIGMA-70 FACTOR ECF SUBFAMILY"/>
    <property type="match status" value="1"/>
</dbReference>
<evidence type="ECO:0000256" key="2">
    <source>
        <dbReference type="ARBA" id="ARBA00023015"/>
    </source>
</evidence>
<reference key="1">
    <citation type="submission" date="2010-11" db="EMBL/GenBank/DDBJ databases">
        <title>The complete genome of Leadbetterella byssophila DSM 17132.</title>
        <authorList>
            <consortium name="US DOE Joint Genome Institute (JGI-PGF)"/>
            <person name="Lucas S."/>
            <person name="Copeland A."/>
            <person name="Lapidus A."/>
            <person name="Glavina del Rio T."/>
            <person name="Dalin E."/>
            <person name="Tice H."/>
            <person name="Bruce D."/>
            <person name="Goodwin L."/>
            <person name="Pitluck S."/>
            <person name="Kyrpides N."/>
            <person name="Mavromatis K."/>
            <person name="Ivanova N."/>
            <person name="Teshima H."/>
            <person name="Brettin T."/>
            <person name="Detter J.C."/>
            <person name="Han C."/>
            <person name="Tapia R."/>
            <person name="Land M."/>
            <person name="Hauser L."/>
            <person name="Markowitz V."/>
            <person name="Cheng J.-F."/>
            <person name="Hugenholtz P."/>
            <person name="Woyke T."/>
            <person name="Wu D."/>
            <person name="Tindall B."/>
            <person name="Pomrenke H.G."/>
            <person name="Brambilla E."/>
            <person name="Klenk H.-P."/>
            <person name="Eisen J.A."/>
        </authorList>
    </citation>
    <scope>NUCLEOTIDE SEQUENCE [LARGE SCALE GENOMIC DNA]</scope>
    <source>
        <strain>DSM 17132</strain>
    </source>
</reference>
<keyword evidence="4" id="KW-0804">Transcription</keyword>
<evidence type="ECO:0000259" key="6">
    <source>
        <dbReference type="Pfam" id="PF08281"/>
    </source>
</evidence>
<keyword evidence="2" id="KW-0805">Transcription regulation</keyword>
<dbReference type="NCBIfam" id="TIGR02937">
    <property type="entry name" value="sigma70-ECF"/>
    <property type="match status" value="1"/>
</dbReference>
<dbReference type="HOGENOM" id="CLU_047691_4_0_10"/>
<feature type="domain" description="RNA polymerase sigma-70 region 2" evidence="5">
    <location>
        <begin position="15"/>
        <end position="81"/>
    </location>
</feature>
<dbReference type="eggNOG" id="COG1595">
    <property type="taxonomic scope" value="Bacteria"/>
</dbReference>
<protein>
    <submittedName>
        <fullName evidence="7">RNA polymerase, sigma-24 subunit, ECF subfamily</fullName>
    </submittedName>
</protein>
<dbReference type="GO" id="GO:0003677">
    <property type="term" value="F:DNA binding"/>
    <property type="evidence" value="ECO:0007669"/>
    <property type="project" value="InterPro"/>
</dbReference>
<dbReference type="InterPro" id="IPR036388">
    <property type="entry name" value="WH-like_DNA-bd_sf"/>
</dbReference>
<dbReference type="InterPro" id="IPR007627">
    <property type="entry name" value="RNA_pol_sigma70_r2"/>
</dbReference>
<reference evidence="7 8" key="2">
    <citation type="journal article" date="2011" name="Stand. Genomic Sci.">
        <title>Complete genome sequence of Leadbetterella byssophila type strain (4M15).</title>
        <authorList>
            <person name="Abt B."/>
            <person name="Teshima H."/>
            <person name="Lucas S."/>
            <person name="Lapidus A."/>
            <person name="Del Rio T.G."/>
            <person name="Nolan M."/>
            <person name="Tice H."/>
            <person name="Cheng J.F."/>
            <person name="Pitluck S."/>
            <person name="Liolios K."/>
            <person name="Pagani I."/>
            <person name="Ivanova N."/>
            <person name="Mavromatis K."/>
            <person name="Pati A."/>
            <person name="Tapia R."/>
            <person name="Han C."/>
            <person name="Goodwin L."/>
            <person name="Chen A."/>
            <person name="Palaniappan K."/>
            <person name="Land M."/>
            <person name="Hauser L."/>
            <person name="Chang Y.J."/>
            <person name="Jeffries C.D."/>
            <person name="Rohde M."/>
            <person name="Goker M."/>
            <person name="Tindall B.J."/>
            <person name="Detter J.C."/>
            <person name="Woyke T."/>
            <person name="Bristow J."/>
            <person name="Eisen J.A."/>
            <person name="Markowitz V."/>
            <person name="Hugenholtz P."/>
            <person name="Klenk H.P."/>
            <person name="Kyrpides N.C."/>
        </authorList>
    </citation>
    <scope>NUCLEOTIDE SEQUENCE [LARGE SCALE GENOMIC DNA]</scope>
    <source>
        <strain evidence="8">DSM 17132 / JCM 16389 / KACC 11308 / NBRC 106382 / 4M15</strain>
    </source>
</reference>
<dbReference type="EMBL" id="CP002305">
    <property type="protein sequence ID" value="ADQ19025.1"/>
    <property type="molecule type" value="Genomic_DNA"/>
</dbReference>
<dbReference type="KEGG" id="lby:Lbys_3374"/>
<dbReference type="InterPro" id="IPR014284">
    <property type="entry name" value="RNA_pol_sigma-70_dom"/>
</dbReference>
<evidence type="ECO:0000313" key="7">
    <source>
        <dbReference type="EMBL" id="ADQ19025.1"/>
    </source>
</evidence>
<feature type="domain" description="RNA polymerase sigma factor 70 region 4 type 2" evidence="6">
    <location>
        <begin position="107"/>
        <end position="159"/>
    </location>
</feature>
<dbReference type="GO" id="GO:0016987">
    <property type="term" value="F:sigma factor activity"/>
    <property type="evidence" value="ECO:0007669"/>
    <property type="project" value="UniProtKB-KW"/>
</dbReference>
<sequence>MEHLTTGHDEEFRQLYQKYYRPGVHFLTSILKDKEEAENMVQDVFLKMWLRKEKLNFDAHLQAYIFTSLKNIAFDYLKKLAKDELARVQFLQQMQNTEATVEEETFLRLSRAVERLSEKRKMIIRLTIEEGKSYQEIADIMQISKNTVKNQLIKAKQHLRNTVDFSVA</sequence>
<keyword evidence="3" id="KW-0731">Sigma factor</keyword>
<dbReference type="CDD" id="cd06171">
    <property type="entry name" value="Sigma70_r4"/>
    <property type="match status" value="1"/>
</dbReference>
<dbReference type="SUPFAM" id="SSF88659">
    <property type="entry name" value="Sigma3 and sigma4 domains of RNA polymerase sigma factors"/>
    <property type="match status" value="1"/>
</dbReference>
<dbReference type="Gene3D" id="1.10.1740.10">
    <property type="match status" value="1"/>
</dbReference>
<accession>E4RXB0</accession>
<comment type="similarity">
    <text evidence="1">Belongs to the sigma-70 factor family. ECF subfamily.</text>
</comment>
<dbReference type="Pfam" id="PF04542">
    <property type="entry name" value="Sigma70_r2"/>
    <property type="match status" value="1"/>
</dbReference>
<dbReference type="Proteomes" id="UP000007435">
    <property type="component" value="Chromosome"/>
</dbReference>
<dbReference type="AlphaFoldDB" id="E4RXB0"/>
<evidence type="ECO:0000256" key="3">
    <source>
        <dbReference type="ARBA" id="ARBA00023082"/>
    </source>
</evidence>
<dbReference type="InterPro" id="IPR013249">
    <property type="entry name" value="RNA_pol_sigma70_r4_t2"/>
</dbReference>
<organism evidence="7 8">
    <name type="scientific">Leadbetterella byssophila (strain DSM 17132 / JCM 16389 / KACC 11308 / NBRC 106382 / 4M15)</name>
    <dbReference type="NCBI Taxonomy" id="649349"/>
    <lineage>
        <taxon>Bacteria</taxon>
        <taxon>Pseudomonadati</taxon>
        <taxon>Bacteroidota</taxon>
        <taxon>Cytophagia</taxon>
        <taxon>Cytophagales</taxon>
        <taxon>Leadbetterellaceae</taxon>
        <taxon>Leadbetterella</taxon>
    </lineage>
</organism>
<dbReference type="SUPFAM" id="SSF88946">
    <property type="entry name" value="Sigma2 domain of RNA polymerase sigma factors"/>
    <property type="match status" value="1"/>
</dbReference>
<evidence type="ECO:0000313" key="8">
    <source>
        <dbReference type="Proteomes" id="UP000007435"/>
    </source>
</evidence>
<dbReference type="Gene3D" id="1.10.10.10">
    <property type="entry name" value="Winged helix-like DNA-binding domain superfamily/Winged helix DNA-binding domain"/>
    <property type="match status" value="1"/>
</dbReference>
<dbReference type="Pfam" id="PF08281">
    <property type="entry name" value="Sigma70_r4_2"/>
    <property type="match status" value="1"/>
</dbReference>
<evidence type="ECO:0000256" key="1">
    <source>
        <dbReference type="ARBA" id="ARBA00010641"/>
    </source>
</evidence>
<dbReference type="GO" id="GO:0006352">
    <property type="term" value="P:DNA-templated transcription initiation"/>
    <property type="evidence" value="ECO:0007669"/>
    <property type="project" value="InterPro"/>
</dbReference>
<dbReference type="InterPro" id="IPR039425">
    <property type="entry name" value="RNA_pol_sigma-70-like"/>
</dbReference>
<evidence type="ECO:0000259" key="5">
    <source>
        <dbReference type="Pfam" id="PF04542"/>
    </source>
</evidence>
<proteinExistence type="inferred from homology"/>
<name>E4RXB0_LEAB4</name>
<keyword evidence="8" id="KW-1185">Reference proteome</keyword>
<dbReference type="STRING" id="649349.Lbys_3374"/>
<dbReference type="OrthoDB" id="655312at2"/>
<dbReference type="InterPro" id="IPR013325">
    <property type="entry name" value="RNA_pol_sigma_r2"/>
</dbReference>
<dbReference type="PANTHER" id="PTHR43133">
    <property type="entry name" value="RNA POLYMERASE ECF-TYPE SIGMA FACTO"/>
    <property type="match status" value="1"/>
</dbReference>